<evidence type="ECO:0000313" key="1">
    <source>
        <dbReference type="EMBL" id="KAI7756222.1"/>
    </source>
</evidence>
<protein>
    <submittedName>
        <fullName evidence="1">Uncharacterized protein</fullName>
    </submittedName>
</protein>
<reference evidence="1" key="1">
    <citation type="submission" date="2022-06" db="EMBL/GenBank/DDBJ databases">
        <title>Uncovering the hologenomic basis of an extraordinary plant invasion.</title>
        <authorList>
            <person name="Bieker V.C."/>
            <person name="Martin M.D."/>
            <person name="Gilbert T."/>
            <person name="Hodgins K."/>
            <person name="Battlay P."/>
            <person name="Petersen B."/>
            <person name="Wilson J."/>
        </authorList>
    </citation>
    <scope>NUCLEOTIDE SEQUENCE</scope>
    <source>
        <strain evidence="1">AA19_3_7</strain>
        <tissue evidence="1">Leaf</tissue>
    </source>
</reference>
<dbReference type="EMBL" id="JAMZMK010000513">
    <property type="protein sequence ID" value="KAI7756222.1"/>
    <property type="molecule type" value="Genomic_DNA"/>
</dbReference>
<sequence length="81" mass="9163">MRAGEAYSTYNEYIIKKYGEDTSLLPEIDMDLWSLAAGGKKKGLCVNESSYIELGATERIVELEQDKIEKHAMMEKLEESA</sequence>
<organism evidence="1 2">
    <name type="scientific">Ambrosia artemisiifolia</name>
    <name type="common">Common ragweed</name>
    <dbReference type="NCBI Taxonomy" id="4212"/>
    <lineage>
        <taxon>Eukaryota</taxon>
        <taxon>Viridiplantae</taxon>
        <taxon>Streptophyta</taxon>
        <taxon>Embryophyta</taxon>
        <taxon>Tracheophyta</taxon>
        <taxon>Spermatophyta</taxon>
        <taxon>Magnoliopsida</taxon>
        <taxon>eudicotyledons</taxon>
        <taxon>Gunneridae</taxon>
        <taxon>Pentapetalae</taxon>
        <taxon>asterids</taxon>
        <taxon>campanulids</taxon>
        <taxon>Asterales</taxon>
        <taxon>Asteraceae</taxon>
        <taxon>Asteroideae</taxon>
        <taxon>Heliantheae alliance</taxon>
        <taxon>Heliantheae</taxon>
        <taxon>Ambrosia</taxon>
    </lineage>
</organism>
<keyword evidence="2" id="KW-1185">Reference proteome</keyword>
<evidence type="ECO:0000313" key="2">
    <source>
        <dbReference type="Proteomes" id="UP001206925"/>
    </source>
</evidence>
<name>A0AAD5GUM5_AMBAR</name>
<proteinExistence type="predicted"/>
<gene>
    <name evidence="1" type="ORF">M8C21_000894</name>
</gene>
<comment type="caution">
    <text evidence="1">The sequence shown here is derived from an EMBL/GenBank/DDBJ whole genome shotgun (WGS) entry which is preliminary data.</text>
</comment>
<accession>A0AAD5GUM5</accession>
<feature type="non-terminal residue" evidence="1">
    <location>
        <position position="1"/>
    </location>
</feature>
<dbReference type="Proteomes" id="UP001206925">
    <property type="component" value="Unassembled WGS sequence"/>
</dbReference>
<dbReference type="AlphaFoldDB" id="A0AAD5GUM5"/>